<dbReference type="RefSeq" id="WP_344963676.1">
    <property type="nucleotide sequence ID" value="NZ_BAABDS010000023.1"/>
</dbReference>
<feature type="binding site" evidence="9">
    <location>
        <position position="10"/>
    </location>
    <ligand>
        <name>Mg(2+)</name>
        <dbReference type="ChEBI" id="CHEBI:18420"/>
    </ligand>
</feature>
<dbReference type="Gene3D" id="3.30.420.40">
    <property type="match status" value="2"/>
</dbReference>
<evidence type="ECO:0000256" key="5">
    <source>
        <dbReference type="ARBA" id="ARBA00022741"/>
    </source>
</evidence>
<comment type="function">
    <text evidence="9">Catalyzes the formation of acetyl phosphate from acetate and ATP. Can also catalyze the reverse reaction.</text>
</comment>
<accession>A0ABP7DRC8</accession>
<proteinExistence type="inferred from homology"/>
<keyword evidence="6 9" id="KW-0418">Kinase</keyword>
<dbReference type="InterPro" id="IPR043129">
    <property type="entry name" value="ATPase_NBD"/>
</dbReference>
<dbReference type="PROSITE" id="PS01076">
    <property type="entry name" value="ACETATE_KINASE_2"/>
    <property type="match status" value="1"/>
</dbReference>
<evidence type="ECO:0000256" key="1">
    <source>
        <dbReference type="ARBA" id="ARBA00008748"/>
    </source>
</evidence>
<sequence length="405" mass="43748">MTSKLVLVLNCGSSSLKFAILNAENGQEKLSGLAECFYLPDTRIKWNLNGEKGSASLGAGGAHQQALDFIVEQLLKPNPELMTHLCAVGHRVVHGGEHFTQSVLIDESVIQGIEDCASLAPLHNPAHLVGIASARQSFPELPQVAVFDTAYHQSMPESAYLYAIPYHLYRDHAIRRYGMHGTSHYFIAQQTAARLNKPMNELNIISCHLGNGASVCAIKNGESVDTSMGLTPLEGLVMGTRSGDIDPAIIFHLHDNLGYSTDRINTMLTKESGLLGLTEQSSDCRFAEDNYHQLPAAKRALDIFCYRLAKYIAGYGCALDGRLDAIVFTGGIGENSAMVRELTLAKLGLLGVTLDPEANLAARFGNAGCITTAQSIPSWVIPTNEEWVIARDALALSAPSRSAQQ</sequence>
<evidence type="ECO:0000256" key="8">
    <source>
        <dbReference type="ARBA" id="ARBA00022842"/>
    </source>
</evidence>
<comment type="subcellular location">
    <subcellularLocation>
        <location evidence="9">Cytoplasm</location>
    </subcellularLocation>
</comment>
<evidence type="ECO:0000256" key="6">
    <source>
        <dbReference type="ARBA" id="ARBA00022777"/>
    </source>
</evidence>
<keyword evidence="12" id="KW-1185">Reference proteome</keyword>
<name>A0ABP7DRC8_9GAMM</name>
<dbReference type="CDD" id="cd24010">
    <property type="entry name" value="ASKHA_NBD_AcK_PK"/>
    <property type="match status" value="1"/>
</dbReference>
<comment type="similarity">
    <text evidence="1 9 10">Belongs to the acetokinase family.</text>
</comment>
<comment type="catalytic activity">
    <reaction evidence="9">
        <text>acetate + ATP = acetyl phosphate + ADP</text>
        <dbReference type="Rhea" id="RHEA:11352"/>
        <dbReference type="ChEBI" id="CHEBI:22191"/>
        <dbReference type="ChEBI" id="CHEBI:30089"/>
        <dbReference type="ChEBI" id="CHEBI:30616"/>
        <dbReference type="ChEBI" id="CHEBI:456216"/>
        <dbReference type="EC" id="2.7.2.1"/>
    </reaction>
</comment>
<feature type="site" description="Transition state stabilizer" evidence="9">
    <location>
        <position position="180"/>
    </location>
</feature>
<dbReference type="PANTHER" id="PTHR21060:SF21">
    <property type="entry name" value="ACETATE KINASE"/>
    <property type="match status" value="1"/>
</dbReference>
<reference evidence="12" key="1">
    <citation type="journal article" date="2019" name="Int. J. Syst. Evol. Microbiol.">
        <title>The Global Catalogue of Microorganisms (GCM) 10K type strain sequencing project: providing services to taxonomists for standard genome sequencing and annotation.</title>
        <authorList>
            <consortium name="The Broad Institute Genomics Platform"/>
            <consortium name="The Broad Institute Genome Sequencing Center for Infectious Disease"/>
            <person name="Wu L."/>
            <person name="Ma J."/>
        </authorList>
    </citation>
    <scope>NUCLEOTIDE SEQUENCE [LARGE SCALE GENOMIC DNA]</scope>
    <source>
        <strain evidence="12">JCM 17329</strain>
    </source>
</reference>
<dbReference type="InterPro" id="IPR000890">
    <property type="entry name" value="Aliphatic_acid_kin_short-chain"/>
</dbReference>
<dbReference type="PRINTS" id="PR00471">
    <property type="entry name" value="ACETATEKNASE"/>
</dbReference>
<dbReference type="SUPFAM" id="SSF53067">
    <property type="entry name" value="Actin-like ATPase domain"/>
    <property type="match status" value="2"/>
</dbReference>
<comment type="caution">
    <text evidence="11">The sequence shown here is derived from an EMBL/GenBank/DDBJ whole genome shotgun (WGS) entry which is preliminary data.</text>
</comment>
<dbReference type="NCBIfam" id="TIGR00016">
    <property type="entry name" value="ackA"/>
    <property type="match status" value="1"/>
</dbReference>
<keyword evidence="3 9" id="KW-0808">Transferase</keyword>
<dbReference type="PIRSF" id="PIRSF000722">
    <property type="entry name" value="Acetate_prop_kin"/>
    <property type="match status" value="1"/>
</dbReference>
<evidence type="ECO:0000256" key="9">
    <source>
        <dbReference type="HAMAP-Rule" id="MF_00020"/>
    </source>
</evidence>
<keyword evidence="7 9" id="KW-0067">ATP-binding</keyword>
<gene>
    <name evidence="9" type="primary">ackA</name>
    <name evidence="11" type="ORF">GCM10022421_13760</name>
</gene>
<evidence type="ECO:0000256" key="2">
    <source>
        <dbReference type="ARBA" id="ARBA00022490"/>
    </source>
</evidence>
<comment type="subunit">
    <text evidence="9">Homodimer.</text>
</comment>
<dbReference type="Proteomes" id="UP001501479">
    <property type="component" value="Unassembled WGS sequence"/>
</dbReference>
<evidence type="ECO:0000256" key="7">
    <source>
        <dbReference type="ARBA" id="ARBA00022840"/>
    </source>
</evidence>
<feature type="active site" description="Proton donor/acceptor" evidence="9">
    <location>
        <position position="148"/>
    </location>
</feature>
<protein>
    <recommendedName>
        <fullName evidence="9">Acetate kinase</fullName>
        <ecNumber evidence="9">2.7.2.1</ecNumber>
    </recommendedName>
    <alternativeName>
        <fullName evidence="9">Acetokinase</fullName>
    </alternativeName>
</protein>
<comment type="pathway">
    <text evidence="9">Metabolic intermediate biosynthesis; acetyl-CoA biosynthesis; acetyl-CoA from acetate: step 1/2.</text>
</comment>
<keyword evidence="4 9" id="KW-0479">Metal-binding</keyword>
<feature type="binding site" evidence="9">
    <location>
        <begin position="208"/>
        <end position="212"/>
    </location>
    <ligand>
        <name>ATP</name>
        <dbReference type="ChEBI" id="CHEBI:30616"/>
    </ligand>
</feature>
<keyword evidence="5 9" id="KW-0547">Nucleotide-binding</keyword>
<dbReference type="HAMAP" id="MF_00020">
    <property type="entry name" value="Acetate_kinase"/>
    <property type="match status" value="1"/>
</dbReference>
<evidence type="ECO:0000313" key="11">
    <source>
        <dbReference type="EMBL" id="GAA3708041.1"/>
    </source>
</evidence>
<evidence type="ECO:0000313" key="12">
    <source>
        <dbReference type="Proteomes" id="UP001501479"/>
    </source>
</evidence>
<dbReference type="GO" id="GO:0016301">
    <property type="term" value="F:kinase activity"/>
    <property type="evidence" value="ECO:0007669"/>
    <property type="project" value="UniProtKB-KW"/>
</dbReference>
<feature type="binding site" evidence="9">
    <location>
        <position position="17"/>
    </location>
    <ligand>
        <name>ATP</name>
        <dbReference type="ChEBI" id="CHEBI:30616"/>
    </ligand>
</feature>
<dbReference type="PANTHER" id="PTHR21060">
    <property type="entry name" value="ACETATE KINASE"/>
    <property type="match status" value="1"/>
</dbReference>
<feature type="binding site" evidence="9">
    <location>
        <begin position="283"/>
        <end position="285"/>
    </location>
    <ligand>
        <name>ATP</name>
        <dbReference type="ChEBI" id="CHEBI:30616"/>
    </ligand>
</feature>
<feature type="binding site" evidence="9">
    <location>
        <position position="385"/>
    </location>
    <ligand>
        <name>Mg(2+)</name>
        <dbReference type="ChEBI" id="CHEBI:18420"/>
    </ligand>
</feature>
<feature type="site" description="Transition state stabilizer" evidence="9">
    <location>
        <position position="241"/>
    </location>
</feature>
<dbReference type="EC" id="2.7.2.1" evidence="9"/>
<evidence type="ECO:0000256" key="10">
    <source>
        <dbReference type="RuleBase" id="RU003835"/>
    </source>
</evidence>
<organism evidence="11 12">
    <name type="scientific">Oceanisphaera sediminis</name>
    <dbReference type="NCBI Taxonomy" id="981381"/>
    <lineage>
        <taxon>Bacteria</taxon>
        <taxon>Pseudomonadati</taxon>
        <taxon>Pseudomonadota</taxon>
        <taxon>Gammaproteobacteria</taxon>
        <taxon>Aeromonadales</taxon>
        <taxon>Aeromonadaceae</taxon>
        <taxon>Oceanisphaera</taxon>
    </lineage>
</organism>
<keyword evidence="8 9" id="KW-0460">Magnesium</keyword>
<evidence type="ECO:0000256" key="3">
    <source>
        <dbReference type="ARBA" id="ARBA00022679"/>
    </source>
</evidence>
<dbReference type="InterPro" id="IPR023865">
    <property type="entry name" value="Aliphatic_acid_kinase_CS"/>
</dbReference>
<evidence type="ECO:0000256" key="4">
    <source>
        <dbReference type="ARBA" id="ARBA00022723"/>
    </source>
</evidence>
<keyword evidence="2 9" id="KW-0963">Cytoplasm</keyword>
<feature type="binding site" evidence="9">
    <location>
        <begin position="331"/>
        <end position="335"/>
    </location>
    <ligand>
        <name>ATP</name>
        <dbReference type="ChEBI" id="CHEBI:30616"/>
    </ligand>
</feature>
<dbReference type="InterPro" id="IPR004372">
    <property type="entry name" value="Ac/propionate_kinase"/>
</dbReference>
<dbReference type="Pfam" id="PF00871">
    <property type="entry name" value="Acetate_kinase"/>
    <property type="match status" value="1"/>
</dbReference>
<dbReference type="EMBL" id="BAABDS010000023">
    <property type="protein sequence ID" value="GAA3708041.1"/>
    <property type="molecule type" value="Genomic_DNA"/>
</dbReference>
<dbReference type="PROSITE" id="PS01075">
    <property type="entry name" value="ACETATE_KINASE_1"/>
    <property type="match status" value="1"/>
</dbReference>
<comment type="cofactor">
    <cofactor evidence="9">
        <name>Mg(2+)</name>
        <dbReference type="ChEBI" id="CHEBI:18420"/>
    </cofactor>
    <cofactor evidence="9">
        <name>Mn(2+)</name>
        <dbReference type="ChEBI" id="CHEBI:29035"/>
    </cofactor>
    <text evidence="9">Mg(2+). Can also accept Mn(2+).</text>
</comment>
<feature type="binding site" evidence="9">
    <location>
        <position position="91"/>
    </location>
    <ligand>
        <name>substrate</name>
    </ligand>
</feature>